<feature type="domain" description="Transglutaminase-like" evidence="1">
    <location>
        <begin position="102"/>
        <end position="195"/>
    </location>
</feature>
<dbReference type="RefSeq" id="WP_216643648.1">
    <property type="nucleotide sequence ID" value="NZ_WJPP01000004.1"/>
</dbReference>
<comment type="caution">
    <text evidence="2">The sequence shown here is derived from an EMBL/GenBank/DDBJ whole genome shotgun (WGS) entry which is preliminary data.</text>
</comment>
<dbReference type="EMBL" id="WJPP01000004">
    <property type="protein sequence ID" value="MRH78903.1"/>
    <property type="molecule type" value="Genomic_DNA"/>
</dbReference>
<keyword evidence="3" id="KW-1185">Reference proteome</keyword>
<accession>A0A6N7QU51</accession>
<evidence type="ECO:0000313" key="2">
    <source>
        <dbReference type="EMBL" id="MRH78903.1"/>
    </source>
</evidence>
<dbReference type="Pfam" id="PF01841">
    <property type="entry name" value="Transglut_core"/>
    <property type="match status" value="1"/>
</dbReference>
<dbReference type="Proteomes" id="UP000433788">
    <property type="component" value="Unassembled WGS sequence"/>
</dbReference>
<dbReference type="InterPro" id="IPR002931">
    <property type="entry name" value="Transglutaminase-like"/>
</dbReference>
<dbReference type="AlphaFoldDB" id="A0A6N7QU51"/>
<name>A0A6N7QU51_9GAMM</name>
<reference evidence="2 3" key="1">
    <citation type="submission" date="2019-11" db="EMBL/GenBank/DDBJ databases">
        <authorList>
            <person name="Zhang X.Y."/>
        </authorList>
    </citation>
    <scope>NUCLEOTIDE SEQUENCE [LARGE SCALE GENOMIC DNA]</scope>
    <source>
        <strain evidence="2 3">C176</strain>
    </source>
</reference>
<evidence type="ECO:0000313" key="3">
    <source>
        <dbReference type="Proteomes" id="UP000433788"/>
    </source>
</evidence>
<dbReference type="SUPFAM" id="SSF54001">
    <property type="entry name" value="Cysteine proteinases"/>
    <property type="match status" value="1"/>
</dbReference>
<proteinExistence type="predicted"/>
<sequence length="282" mass="30717">MIQIIVDISELQVGDVLLAPVGTTTPQHQVERLQVNGVRVVEMLREPTLELAAVRLEATAEQAQLTYTINESRAGSVYPEAAFRPSHNVYTQPAVELAEHSREVVARAGGGYAGIAALVAEAESRFAYAHPDVRFTDGLDQVPYLSCGTTPGSCIDINTYLMASLHSAGYEAGYFFGYFFPAENNGRARDHHCWVVTRCQGEVIEWDIAHHLKAGLGPTQPGLNPRPGWRVALGHTMGHVYPTALGEASVRLLAEPHRITAEGHCERVVVGIQALDTSRQRA</sequence>
<gene>
    <name evidence="2" type="ORF">GH984_09295</name>
</gene>
<organism evidence="2 3">
    <name type="scientific">Spiribacter salilacus</name>
    <dbReference type="NCBI Taxonomy" id="2664894"/>
    <lineage>
        <taxon>Bacteria</taxon>
        <taxon>Pseudomonadati</taxon>
        <taxon>Pseudomonadota</taxon>
        <taxon>Gammaproteobacteria</taxon>
        <taxon>Chromatiales</taxon>
        <taxon>Ectothiorhodospiraceae</taxon>
        <taxon>Spiribacter</taxon>
    </lineage>
</organism>
<dbReference type="InterPro" id="IPR038765">
    <property type="entry name" value="Papain-like_cys_pep_sf"/>
</dbReference>
<evidence type="ECO:0000259" key="1">
    <source>
        <dbReference type="Pfam" id="PF01841"/>
    </source>
</evidence>
<protein>
    <submittedName>
        <fullName evidence="2">Transglutaminase family protein</fullName>
    </submittedName>
</protein>